<evidence type="ECO:0000259" key="2">
    <source>
        <dbReference type="Pfam" id="PF13439"/>
    </source>
</evidence>
<dbReference type="EMBL" id="WRXN01000015">
    <property type="protein sequence ID" value="MVT11723.1"/>
    <property type="molecule type" value="Genomic_DNA"/>
</dbReference>
<gene>
    <name evidence="3" type="ORF">GO493_25895</name>
</gene>
<dbReference type="GO" id="GO:0016757">
    <property type="term" value="F:glycosyltransferase activity"/>
    <property type="evidence" value="ECO:0007669"/>
    <property type="project" value="UniProtKB-ARBA"/>
</dbReference>
<dbReference type="Pfam" id="PF13692">
    <property type="entry name" value="Glyco_trans_1_4"/>
    <property type="match status" value="1"/>
</dbReference>
<dbReference type="PANTHER" id="PTHR46401:SF2">
    <property type="entry name" value="GLYCOSYLTRANSFERASE WBBK-RELATED"/>
    <property type="match status" value="1"/>
</dbReference>
<dbReference type="AlphaFoldDB" id="A0A7K1UBJ8"/>
<dbReference type="InterPro" id="IPR028098">
    <property type="entry name" value="Glyco_trans_4-like_N"/>
</dbReference>
<dbReference type="SUPFAM" id="SSF53756">
    <property type="entry name" value="UDP-Glycosyltransferase/glycogen phosphorylase"/>
    <property type="match status" value="1"/>
</dbReference>
<reference evidence="3 4" key="1">
    <citation type="submission" date="2019-12" db="EMBL/GenBank/DDBJ databases">
        <title>Chitinophaga sp. strain ysch24 (GDMCC 1.1355), whole genome shotgun sequence.</title>
        <authorList>
            <person name="Zhang X."/>
        </authorList>
    </citation>
    <scope>NUCLEOTIDE SEQUENCE [LARGE SCALE GENOMIC DNA]</scope>
    <source>
        <strain evidence="4">ysch24</strain>
    </source>
</reference>
<dbReference type="RefSeq" id="WP_157309143.1">
    <property type="nucleotide sequence ID" value="NZ_WRXN01000015.1"/>
</dbReference>
<proteinExistence type="predicted"/>
<evidence type="ECO:0000313" key="3">
    <source>
        <dbReference type="EMBL" id="MVT11723.1"/>
    </source>
</evidence>
<keyword evidence="4" id="KW-1185">Reference proteome</keyword>
<dbReference type="GO" id="GO:0009103">
    <property type="term" value="P:lipopolysaccharide biosynthetic process"/>
    <property type="evidence" value="ECO:0007669"/>
    <property type="project" value="TreeGrafter"/>
</dbReference>
<dbReference type="PANTHER" id="PTHR46401">
    <property type="entry name" value="GLYCOSYLTRANSFERASE WBBK-RELATED"/>
    <property type="match status" value="1"/>
</dbReference>
<dbReference type="Pfam" id="PF13439">
    <property type="entry name" value="Glyco_transf_4"/>
    <property type="match status" value="1"/>
</dbReference>
<evidence type="ECO:0000313" key="4">
    <source>
        <dbReference type="Proteomes" id="UP000461730"/>
    </source>
</evidence>
<comment type="caution">
    <text evidence="3">The sequence shown here is derived from an EMBL/GenBank/DDBJ whole genome shotgun (WGS) entry which is preliminary data.</text>
</comment>
<dbReference type="Proteomes" id="UP000461730">
    <property type="component" value="Unassembled WGS sequence"/>
</dbReference>
<evidence type="ECO:0000256" key="1">
    <source>
        <dbReference type="ARBA" id="ARBA00022679"/>
    </source>
</evidence>
<organism evidence="3 4">
    <name type="scientific">Chitinophaga tropicalis</name>
    <dbReference type="NCBI Taxonomy" id="2683588"/>
    <lineage>
        <taxon>Bacteria</taxon>
        <taxon>Pseudomonadati</taxon>
        <taxon>Bacteroidota</taxon>
        <taxon>Chitinophagia</taxon>
        <taxon>Chitinophagales</taxon>
        <taxon>Chitinophagaceae</taxon>
        <taxon>Chitinophaga</taxon>
    </lineage>
</organism>
<keyword evidence="1 3" id="KW-0808">Transferase</keyword>
<name>A0A7K1UBJ8_9BACT</name>
<accession>A0A7K1UBJ8</accession>
<sequence>MNIVFFTHPSFLGSQSMPRYAKWLSGGMESRGHKIELWSPEPVSYKMPVPGPLKKWMGYADQYIIFPAAVKKRIRDCGADTLFVFTDHALGPWVPLVADRPHVVHCHDFLAQRSAAGTIEENPTSWTGQRYQAYIRNGYRQAQNFISISGNTKQDLHQFLGFTPEVSEVVYNGLTQSFTPQQDVEVLRAQLAGQTGIDLAKGYLLHVGGNQWYKNRRGVVEIYDAWRSKTKQQLPLLLIGARPNRQLEERIASSIYKQDIHTLTGKDDAFVKKVYSGATVFIFPSLAEGFGWPIAEAMASGAPVITTEEAPMTEVAGNAAFLLPRMPRQMADIAAWAQNAASTVERITTMQPEERATVVAAGIANAERFDAALALNRIENIYRQILEKDN</sequence>
<dbReference type="Gene3D" id="3.40.50.2000">
    <property type="entry name" value="Glycogen Phosphorylase B"/>
    <property type="match status" value="2"/>
</dbReference>
<feature type="domain" description="Glycosyltransferase subfamily 4-like N-terminal" evidence="2">
    <location>
        <begin position="19"/>
        <end position="174"/>
    </location>
</feature>
<protein>
    <submittedName>
        <fullName evidence="3">Glycosyltransferase</fullName>
    </submittedName>
</protein>